<feature type="region of interest" description="Disordered" evidence="1">
    <location>
        <begin position="1"/>
        <end position="47"/>
    </location>
</feature>
<proteinExistence type="predicted"/>
<feature type="compositionally biased region" description="Pro residues" evidence="1">
    <location>
        <begin position="376"/>
        <end position="387"/>
    </location>
</feature>
<evidence type="ECO:0000313" key="3">
    <source>
        <dbReference type="Proteomes" id="UP000053263"/>
    </source>
</evidence>
<protein>
    <submittedName>
        <fullName evidence="2">Unplaced genomic scaffold PLICRscaffold_216, whole genome shotgun sequence</fullName>
    </submittedName>
</protein>
<dbReference type="HOGENOM" id="CLU_634791_0_0_1"/>
<name>A0A0C9T3L7_PLICR</name>
<sequence length="432" mass="47322">MRGPPTRASRKSGARKDQRATAVPSPRSTTRPSRIADTRPPPHPMTAHASRIWRAHNRGPAYALATRFTTAVGHAQLRGDTRCRRCPPAPPSRPATRYTASASTPARRALRAADGRRDHHGDPIPPRRRLCRVDRPTMQCVNAPAVHAVQCGDSGRRLLANPPPPSRRSVPARAPASAVSSHGVAPRLAVLTEHQHPRVAEHDAGSETASSATAAERTACHHGGMHSAAAALESERARNSQNDYNNQSFRQTGHERESPQEFIMRRIMHTRMLVHSDYGGPEEVRMVMMRAPLPWKHLLVVESIRSTAILLLRAVENEASLIHSAYIGPVLRQAVMEKAAAARRFRPRNEKTSLTAEIDSPDPVDFDFGAYDVSPDPAPTFNPPPQPELSTAEPQFVEAFAAAVRNARPPPAGGYPFPEADVETQMKKRPPL</sequence>
<dbReference type="AlphaFoldDB" id="A0A0C9T3L7"/>
<feature type="compositionally biased region" description="Low complexity" evidence="1">
    <location>
        <begin position="206"/>
        <end position="217"/>
    </location>
</feature>
<reference evidence="2 3" key="1">
    <citation type="submission" date="2014-06" db="EMBL/GenBank/DDBJ databases">
        <title>Evolutionary Origins and Diversification of the Mycorrhizal Mutualists.</title>
        <authorList>
            <consortium name="DOE Joint Genome Institute"/>
            <consortium name="Mycorrhizal Genomics Consortium"/>
            <person name="Kohler A."/>
            <person name="Kuo A."/>
            <person name="Nagy L.G."/>
            <person name="Floudas D."/>
            <person name="Copeland A."/>
            <person name="Barry K.W."/>
            <person name="Cichocki N."/>
            <person name="Veneault-Fourrey C."/>
            <person name="LaButti K."/>
            <person name="Lindquist E.A."/>
            <person name="Lipzen A."/>
            <person name="Lundell T."/>
            <person name="Morin E."/>
            <person name="Murat C."/>
            <person name="Riley R."/>
            <person name="Ohm R."/>
            <person name="Sun H."/>
            <person name="Tunlid A."/>
            <person name="Henrissat B."/>
            <person name="Grigoriev I.V."/>
            <person name="Hibbett D.S."/>
            <person name="Martin F."/>
        </authorList>
    </citation>
    <scope>NUCLEOTIDE SEQUENCE [LARGE SCALE GENOMIC DNA]</scope>
    <source>
        <strain evidence="2 3">FD-325 SS-3</strain>
    </source>
</reference>
<feature type="compositionally biased region" description="Basic and acidic residues" evidence="1">
    <location>
        <begin position="111"/>
        <end position="122"/>
    </location>
</feature>
<gene>
    <name evidence="2" type="ORF">PLICRDRAFT_181168</name>
</gene>
<organism evidence="2 3">
    <name type="scientific">Plicaturopsis crispa FD-325 SS-3</name>
    <dbReference type="NCBI Taxonomy" id="944288"/>
    <lineage>
        <taxon>Eukaryota</taxon>
        <taxon>Fungi</taxon>
        <taxon>Dikarya</taxon>
        <taxon>Basidiomycota</taxon>
        <taxon>Agaricomycotina</taxon>
        <taxon>Agaricomycetes</taxon>
        <taxon>Agaricomycetidae</taxon>
        <taxon>Amylocorticiales</taxon>
        <taxon>Amylocorticiaceae</taxon>
        <taxon>Plicatura</taxon>
        <taxon>Plicaturopsis crispa</taxon>
    </lineage>
</organism>
<evidence type="ECO:0000256" key="1">
    <source>
        <dbReference type="SAM" id="MobiDB-lite"/>
    </source>
</evidence>
<evidence type="ECO:0000313" key="2">
    <source>
        <dbReference type="EMBL" id="KII82683.1"/>
    </source>
</evidence>
<feature type="region of interest" description="Disordered" evidence="1">
    <location>
        <begin position="407"/>
        <end position="432"/>
    </location>
</feature>
<dbReference type="Proteomes" id="UP000053263">
    <property type="component" value="Unassembled WGS sequence"/>
</dbReference>
<feature type="region of interest" description="Disordered" evidence="1">
    <location>
        <begin position="84"/>
        <end position="129"/>
    </location>
</feature>
<dbReference type="OrthoDB" id="3062456at2759"/>
<dbReference type="EMBL" id="KN832769">
    <property type="protein sequence ID" value="KII82683.1"/>
    <property type="molecule type" value="Genomic_DNA"/>
</dbReference>
<feature type="compositionally biased region" description="Polar residues" evidence="1">
    <location>
        <begin position="239"/>
        <end position="251"/>
    </location>
</feature>
<accession>A0A0C9T3L7</accession>
<feature type="region of interest" description="Disordered" evidence="1">
    <location>
        <begin position="373"/>
        <end position="392"/>
    </location>
</feature>
<feature type="region of interest" description="Disordered" evidence="1">
    <location>
        <begin position="154"/>
        <end position="183"/>
    </location>
</feature>
<feature type="region of interest" description="Disordered" evidence="1">
    <location>
        <begin position="197"/>
        <end position="258"/>
    </location>
</feature>
<keyword evidence="3" id="KW-1185">Reference proteome</keyword>
<feature type="compositionally biased region" description="Low complexity" evidence="1">
    <location>
        <begin position="167"/>
        <end position="181"/>
    </location>
</feature>